<dbReference type="SUPFAM" id="SSF52172">
    <property type="entry name" value="CheY-like"/>
    <property type="match status" value="1"/>
</dbReference>
<dbReference type="Pfam" id="PF00072">
    <property type="entry name" value="Response_reg"/>
    <property type="match status" value="1"/>
</dbReference>
<keyword evidence="2" id="KW-0902">Two-component regulatory system</keyword>
<keyword evidence="5" id="KW-0804">Transcription</keyword>
<reference evidence="8 9" key="1">
    <citation type="submission" date="2019-04" db="EMBL/GenBank/DDBJ databases">
        <authorList>
            <person name="Hwang J.C."/>
        </authorList>
    </citation>
    <scope>NUCLEOTIDE SEQUENCE [LARGE SCALE GENOMIC DNA]</scope>
    <source>
        <strain evidence="8 9">IMCC35002</strain>
    </source>
</reference>
<organism evidence="8 9">
    <name type="scientific">Ferrimonas aestuarii</name>
    <dbReference type="NCBI Taxonomy" id="2569539"/>
    <lineage>
        <taxon>Bacteria</taxon>
        <taxon>Pseudomonadati</taxon>
        <taxon>Pseudomonadota</taxon>
        <taxon>Gammaproteobacteria</taxon>
        <taxon>Alteromonadales</taxon>
        <taxon>Ferrimonadaceae</taxon>
        <taxon>Ferrimonas</taxon>
    </lineage>
</organism>
<dbReference type="GO" id="GO:0006355">
    <property type="term" value="P:regulation of DNA-templated transcription"/>
    <property type="evidence" value="ECO:0007669"/>
    <property type="project" value="TreeGrafter"/>
</dbReference>
<dbReference type="Proteomes" id="UP000305675">
    <property type="component" value="Unassembled WGS sequence"/>
</dbReference>
<evidence type="ECO:0000256" key="5">
    <source>
        <dbReference type="ARBA" id="ARBA00023163"/>
    </source>
</evidence>
<evidence type="ECO:0000256" key="4">
    <source>
        <dbReference type="ARBA" id="ARBA00023125"/>
    </source>
</evidence>
<dbReference type="Gene3D" id="3.40.50.2300">
    <property type="match status" value="1"/>
</dbReference>
<dbReference type="InterPro" id="IPR039420">
    <property type="entry name" value="WalR-like"/>
</dbReference>
<dbReference type="PANTHER" id="PTHR48111:SF1">
    <property type="entry name" value="TWO-COMPONENT RESPONSE REGULATOR ORR33"/>
    <property type="match status" value="1"/>
</dbReference>
<keyword evidence="1 6" id="KW-0597">Phosphoprotein</keyword>
<evidence type="ECO:0000313" key="8">
    <source>
        <dbReference type="EMBL" id="TKB58449.1"/>
    </source>
</evidence>
<dbReference type="AlphaFoldDB" id="A0A4U1BTE7"/>
<feature type="domain" description="Response regulatory" evidence="7">
    <location>
        <begin position="6"/>
        <end position="127"/>
    </location>
</feature>
<comment type="caution">
    <text evidence="8">The sequence shown here is derived from an EMBL/GenBank/DDBJ whole genome shotgun (WGS) entry which is preliminary data.</text>
</comment>
<dbReference type="PROSITE" id="PS50110">
    <property type="entry name" value="RESPONSE_REGULATORY"/>
    <property type="match status" value="1"/>
</dbReference>
<dbReference type="InterPro" id="IPR011006">
    <property type="entry name" value="CheY-like_superfamily"/>
</dbReference>
<dbReference type="RefSeq" id="WP_136861597.1">
    <property type="nucleotide sequence ID" value="NZ_SWCJ01000001.1"/>
</dbReference>
<dbReference type="SMART" id="SM00448">
    <property type="entry name" value="REC"/>
    <property type="match status" value="1"/>
</dbReference>
<dbReference type="GO" id="GO:0000156">
    <property type="term" value="F:phosphorelay response regulator activity"/>
    <property type="evidence" value="ECO:0007669"/>
    <property type="project" value="TreeGrafter"/>
</dbReference>
<evidence type="ECO:0000256" key="3">
    <source>
        <dbReference type="ARBA" id="ARBA00023015"/>
    </source>
</evidence>
<accession>A0A4U1BTE7</accession>
<dbReference type="GO" id="GO:0032993">
    <property type="term" value="C:protein-DNA complex"/>
    <property type="evidence" value="ECO:0007669"/>
    <property type="project" value="TreeGrafter"/>
</dbReference>
<dbReference type="PANTHER" id="PTHR48111">
    <property type="entry name" value="REGULATOR OF RPOS"/>
    <property type="match status" value="1"/>
</dbReference>
<dbReference type="SUPFAM" id="SSF48452">
    <property type="entry name" value="TPR-like"/>
    <property type="match status" value="1"/>
</dbReference>
<dbReference type="InterPro" id="IPR011990">
    <property type="entry name" value="TPR-like_helical_dom_sf"/>
</dbReference>
<evidence type="ECO:0000256" key="1">
    <source>
        <dbReference type="ARBA" id="ARBA00022553"/>
    </source>
</evidence>
<dbReference type="GO" id="GO:0000976">
    <property type="term" value="F:transcription cis-regulatory region binding"/>
    <property type="evidence" value="ECO:0007669"/>
    <property type="project" value="TreeGrafter"/>
</dbReference>
<gene>
    <name evidence="8" type="ORF">FCL42_01500</name>
</gene>
<keyword evidence="3" id="KW-0805">Transcription regulation</keyword>
<dbReference type="Gene3D" id="1.25.40.10">
    <property type="entry name" value="Tetratricopeptide repeat domain"/>
    <property type="match status" value="1"/>
</dbReference>
<keyword evidence="9" id="KW-1185">Reference proteome</keyword>
<dbReference type="EMBL" id="SWCJ01000001">
    <property type="protein sequence ID" value="TKB58449.1"/>
    <property type="molecule type" value="Genomic_DNA"/>
</dbReference>
<feature type="modified residue" description="4-aspartylphosphate" evidence="6">
    <location>
        <position position="58"/>
    </location>
</feature>
<name>A0A4U1BTE7_9GAMM</name>
<evidence type="ECO:0000256" key="6">
    <source>
        <dbReference type="PROSITE-ProRule" id="PRU00169"/>
    </source>
</evidence>
<dbReference type="InterPro" id="IPR001789">
    <property type="entry name" value="Sig_transdc_resp-reg_receiver"/>
</dbReference>
<evidence type="ECO:0000313" key="9">
    <source>
        <dbReference type="Proteomes" id="UP000305675"/>
    </source>
</evidence>
<evidence type="ECO:0000259" key="7">
    <source>
        <dbReference type="PROSITE" id="PS50110"/>
    </source>
</evidence>
<sequence>MLGKLKYLIIDDSSSFLALARSILVQAGISNDRITATADSHKALRLLHQTKYDVVLCDYNMNCNIDGGLILDEVRQLQLQAADGVFLCVTGDNTRDVVNHFIEMEPDDYLTKPFRYIDFVKRLTKVVKRKQAMKPILQALAKRQHQQVLDMIHAPSNELKPYRGYLNRIHGDCLLRLQKHQQAVEFFQRQNQKLIWPKLGLSQALQGLGRFDEAEVILKTLLNNQPNNPQIHRDLATCIMLKEEYPRALSQFEELNEISPANPLRQVVIANLCSVLGHYDQAAVQFEKYALKVKGSHRYSLQLHIHSYQCLIFAALNGGEPQQRHRLLTQAKERLLALRNPLEQPLDSESEACFAAASALIALLEGNIEICFALCSRLQQAQLANLNFYTLINLCTLFGICGMTEEFQHCVKLASNCCEKNDDDDLLVSQIKLLKHRQLEVQQRLSSGSTLAESCLTQYQGGQFELALKQGIEAFFLVPFHHRLSLALLELLALKLETSHEPNQLQAIAKSALWVYLNDSRPDVDQKRKAKALYQQIIEQVDNDSNVVCQAG</sequence>
<proteinExistence type="predicted"/>
<dbReference type="OrthoDB" id="7298659at2"/>
<dbReference type="Pfam" id="PF14559">
    <property type="entry name" value="TPR_19"/>
    <property type="match status" value="1"/>
</dbReference>
<protein>
    <submittedName>
        <fullName evidence="8">Response regulator</fullName>
    </submittedName>
</protein>
<dbReference type="GO" id="GO:0005829">
    <property type="term" value="C:cytosol"/>
    <property type="evidence" value="ECO:0007669"/>
    <property type="project" value="TreeGrafter"/>
</dbReference>
<evidence type="ECO:0000256" key="2">
    <source>
        <dbReference type="ARBA" id="ARBA00023012"/>
    </source>
</evidence>
<keyword evidence="4" id="KW-0238">DNA-binding</keyword>